<dbReference type="InParanoid" id="A0A1V9XKA6"/>
<evidence type="ECO:0000256" key="7">
    <source>
        <dbReference type="ARBA" id="ARBA00023136"/>
    </source>
</evidence>
<evidence type="ECO:0000256" key="9">
    <source>
        <dbReference type="ARBA" id="ARBA00023224"/>
    </source>
</evidence>
<feature type="transmembrane region" description="Helical" evidence="12">
    <location>
        <begin position="64"/>
        <end position="85"/>
    </location>
</feature>
<keyword evidence="9 10" id="KW-0807">Transducer</keyword>
<accession>A0A1V9XKA6</accession>
<dbReference type="GO" id="GO:0004930">
    <property type="term" value="F:G protein-coupled receptor activity"/>
    <property type="evidence" value="ECO:0007669"/>
    <property type="project" value="UniProtKB-KW"/>
</dbReference>
<comment type="similarity">
    <text evidence="2 10">Belongs to the G-protein coupled receptor 1 family.</text>
</comment>
<dbReference type="PANTHER" id="PTHR24229">
    <property type="entry name" value="NEUROPEPTIDES RECEPTOR"/>
    <property type="match status" value="1"/>
</dbReference>
<evidence type="ECO:0000256" key="4">
    <source>
        <dbReference type="ARBA" id="ARBA00022692"/>
    </source>
</evidence>
<dbReference type="STRING" id="418985.A0A1V9XKA6"/>
<dbReference type="SUPFAM" id="SSF81321">
    <property type="entry name" value="Family A G protein-coupled receptor-like"/>
    <property type="match status" value="1"/>
</dbReference>
<dbReference type="AlphaFoldDB" id="A0A1V9XKA6"/>
<dbReference type="Pfam" id="PF00001">
    <property type="entry name" value="7tm_1"/>
    <property type="match status" value="1"/>
</dbReference>
<dbReference type="FunCoup" id="A0A1V9XKA6">
    <property type="interactions" value="113"/>
</dbReference>
<protein>
    <submittedName>
        <fullName evidence="14">Allatostatin receptor-like</fullName>
    </submittedName>
</protein>
<evidence type="ECO:0000313" key="15">
    <source>
        <dbReference type="Proteomes" id="UP000192247"/>
    </source>
</evidence>
<dbReference type="PANTHER" id="PTHR24229:SF103">
    <property type="entry name" value="ALLATOSTATIN A RECEPTOR 1, ISOFORM B"/>
    <property type="match status" value="1"/>
</dbReference>
<dbReference type="InterPro" id="IPR000276">
    <property type="entry name" value="GPCR_Rhodpsn"/>
</dbReference>
<comment type="subcellular location">
    <subcellularLocation>
        <location evidence="1">Cell membrane</location>
        <topology evidence="1">Multi-pass membrane protein</topology>
    </subcellularLocation>
</comment>
<evidence type="ECO:0000256" key="5">
    <source>
        <dbReference type="ARBA" id="ARBA00022989"/>
    </source>
</evidence>
<feature type="region of interest" description="Disordered" evidence="11">
    <location>
        <begin position="200"/>
        <end position="227"/>
    </location>
</feature>
<keyword evidence="6 10" id="KW-0297">G-protein coupled receptor</keyword>
<evidence type="ECO:0000256" key="2">
    <source>
        <dbReference type="ARBA" id="ARBA00010663"/>
    </source>
</evidence>
<evidence type="ECO:0000313" key="14">
    <source>
        <dbReference type="EMBL" id="OQR73886.1"/>
    </source>
</evidence>
<name>A0A1V9XKA6_9ACAR</name>
<feature type="domain" description="G-protein coupled receptors family 1 profile" evidence="13">
    <location>
        <begin position="1"/>
        <end position="145"/>
    </location>
</feature>
<evidence type="ECO:0000256" key="1">
    <source>
        <dbReference type="ARBA" id="ARBA00004651"/>
    </source>
</evidence>
<evidence type="ECO:0000256" key="10">
    <source>
        <dbReference type="RuleBase" id="RU000688"/>
    </source>
</evidence>
<keyword evidence="5 12" id="KW-1133">Transmembrane helix</keyword>
<dbReference type="PROSITE" id="PS50262">
    <property type="entry name" value="G_PROTEIN_RECEP_F1_2"/>
    <property type="match status" value="1"/>
</dbReference>
<reference evidence="14 15" key="1">
    <citation type="journal article" date="2017" name="Gigascience">
        <title>Draft genome of the honey bee ectoparasitic mite, Tropilaelaps mercedesae, is shaped by the parasitic life history.</title>
        <authorList>
            <person name="Dong X."/>
            <person name="Armstrong S.D."/>
            <person name="Xia D."/>
            <person name="Makepeace B.L."/>
            <person name="Darby A.C."/>
            <person name="Kadowaki T."/>
        </authorList>
    </citation>
    <scope>NUCLEOTIDE SEQUENCE [LARGE SCALE GENOMIC DNA]</scope>
    <source>
        <strain evidence="14">Wuxi-XJTLU</strain>
    </source>
</reference>
<keyword evidence="8 10" id="KW-0675">Receptor</keyword>
<dbReference type="Proteomes" id="UP000192247">
    <property type="component" value="Unassembled WGS sequence"/>
</dbReference>
<evidence type="ECO:0000256" key="3">
    <source>
        <dbReference type="ARBA" id="ARBA00022475"/>
    </source>
</evidence>
<evidence type="ECO:0000256" key="6">
    <source>
        <dbReference type="ARBA" id="ARBA00023040"/>
    </source>
</evidence>
<sequence length="238" mass="26217">MVSAVRGSFPGYWPFGDIWCRTVQYFINVCAYASIYTLVLMSLDRYLAVVHPITSMQLRVERNSLIACSLLWVIIVIVCIPVAFIHETAFSNGSIVACVTNVTGGKSEIAVLEYFRFAFCKLTQQVILFLKSMQMIDVSSNMTLLVLQVCAQILAYTNSCMNPILYAFLSENFRKAFRKLILCGAREAPLGQLAGHQHSVNNHHPRGSTVVTTANGHKNGGGTTTVTADNGQLISDIL</sequence>
<evidence type="ECO:0000256" key="12">
    <source>
        <dbReference type="SAM" id="Phobius"/>
    </source>
</evidence>
<organism evidence="14 15">
    <name type="scientific">Tropilaelaps mercedesae</name>
    <dbReference type="NCBI Taxonomy" id="418985"/>
    <lineage>
        <taxon>Eukaryota</taxon>
        <taxon>Metazoa</taxon>
        <taxon>Ecdysozoa</taxon>
        <taxon>Arthropoda</taxon>
        <taxon>Chelicerata</taxon>
        <taxon>Arachnida</taxon>
        <taxon>Acari</taxon>
        <taxon>Parasitiformes</taxon>
        <taxon>Mesostigmata</taxon>
        <taxon>Gamasina</taxon>
        <taxon>Dermanyssoidea</taxon>
        <taxon>Laelapidae</taxon>
        <taxon>Tropilaelaps</taxon>
    </lineage>
</organism>
<dbReference type="InterPro" id="IPR017452">
    <property type="entry name" value="GPCR_Rhodpsn_7TM"/>
</dbReference>
<proteinExistence type="inferred from homology"/>
<dbReference type="PRINTS" id="PR00237">
    <property type="entry name" value="GPCRRHODOPSN"/>
</dbReference>
<keyword evidence="3" id="KW-1003">Cell membrane</keyword>
<gene>
    <name evidence="14" type="ORF">BIW11_01061</name>
</gene>
<keyword evidence="15" id="KW-1185">Reference proteome</keyword>
<dbReference type="GO" id="GO:0007218">
    <property type="term" value="P:neuropeptide signaling pathway"/>
    <property type="evidence" value="ECO:0007669"/>
    <property type="project" value="TreeGrafter"/>
</dbReference>
<evidence type="ECO:0000256" key="11">
    <source>
        <dbReference type="SAM" id="MobiDB-lite"/>
    </source>
</evidence>
<dbReference type="Gene3D" id="1.20.1070.10">
    <property type="entry name" value="Rhodopsin 7-helix transmembrane proteins"/>
    <property type="match status" value="2"/>
</dbReference>
<dbReference type="PROSITE" id="PS00237">
    <property type="entry name" value="G_PROTEIN_RECEP_F1_1"/>
    <property type="match status" value="1"/>
</dbReference>
<dbReference type="OrthoDB" id="2132067at2759"/>
<keyword evidence="4 10" id="KW-0812">Transmembrane</keyword>
<dbReference type="GO" id="GO:0043005">
    <property type="term" value="C:neuron projection"/>
    <property type="evidence" value="ECO:0007669"/>
    <property type="project" value="TreeGrafter"/>
</dbReference>
<evidence type="ECO:0000259" key="13">
    <source>
        <dbReference type="PROSITE" id="PS50262"/>
    </source>
</evidence>
<comment type="caution">
    <text evidence="14">The sequence shown here is derived from an EMBL/GenBank/DDBJ whole genome shotgun (WGS) entry which is preliminary data.</text>
</comment>
<keyword evidence="7 12" id="KW-0472">Membrane</keyword>
<dbReference type="GO" id="GO:0042923">
    <property type="term" value="F:neuropeptide binding"/>
    <property type="evidence" value="ECO:0007669"/>
    <property type="project" value="TreeGrafter"/>
</dbReference>
<feature type="transmembrane region" description="Helical" evidence="12">
    <location>
        <begin position="23"/>
        <end position="43"/>
    </location>
</feature>
<dbReference type="GO" id="GO:0005886">
    <property type="term" value="C:plasma membrane"/>
    <property type="evidence" value="ECO:0007669"/>
    <property type="project" value="UniProtKB-SubCell"/>
</dbReference>
<evidence type="ECO:0000256" key="8">
    <source>
        <dbReference type="ARBA" id="ARBA00023170"/>
    </source>
</evidence>
<dbReference type="EMBL" id="MNPL01009097">
    <property type="protein sequence ID" value="OQR73886.1"/>
    <property type="molecule type" value="Genomic_DNA"/>
</dbReference>